<evidence type="ECO:0000256" key="4">
    <source>
        <dbReference type="PIRSR" id="PIRSR606689-2"/>
    </source>
</evidence>
<dbReference type="PANTHER" id="PTHR46688">
    <property type="entry name" value="ADP-RIBOSYLATION FACTOR-LIKE PROTEIN 16"/>
    <property type="match status" value="1"/>
</dbReference>
<protein>
    <submittedName>
        <fullName evidence="6">ADP-ribosylation factor-like protein 16</fullName>
    </submittedName>
</protein>
<keyword evidence="4" id="KW-0460">Magnesium</keyword>
<gene>
    <name evidence="6" type="primary">LOC115220960</name>
</gene>
<name>A0A6P7T897_9MOLL</name>
<accession>A0A6P7T897</accession>
<dbReference type="PANTHER" id="PTHR46688:SF1">
    <property type="entry name" value="ADP-RIBOSYLATION FACTOR-LIKE PROTEIN 16"/>
    <property type="match status" value="1"/>
</dbReference>
<evidence type="ECO:0000313" key="6">
    <source>
        <dbReference type="RefSeq" id="XP_029647029.1"/>
    </source>
</evidence>
<dbReference type="InterPro" id="IPR027417">
    <property type="entry name" value="P-loop_NTPase"/>
</dbReference>
<dbReference type="Pfam" id="PF00025">
    <property type="entry name" value="Arf"/>
    <property type="match status" value="1"/>
</dbReference>
<feature type="binding site" evidence="3">
    <location>
        <position position="63"/>
    </location>
    <ligand>
        <name>GTP</name>
        <dbReference type="ChEBI" id="CHEBI:37565"/>
    </ligand>
</feature>
<dbReference type="AlphaFoldDB" id="A0A6P7T897"/>
<sequence length="174" mass="19927">MCLLIGPPGVGKTLLMKRMQNCTSKGTFENLHEIPATIPTVGTNMVSVLLSKKIDIVIRELGGCMGPIWHSYFRDTEYLMYMIDLNNRQQISAACIQLLTILQDKQLTNTPVLLLLNKIDMATIMSRPEFENYLRLEEIIQYSTQNITVHEISAWNGKGLEEILRWLQANYKPR</sequence>
<dbReference type="GO" id="GO:0005525">
    <property type="term" value="F:GTP binding"/>
    <property type="evidence" value="ECO:0007669"/>
    <property type="project" value="UniProtKB-KW"/>
</dbReference>
<organism evidence="5 6">
    <name type="scientific">Octopus sinensis</name>
    <name type="common">East Asian common octopus</name>
    <dbReference type="NCBI Taxonomy" id="2607531"/>
    <lineage>
        <taxon>Eukaryota</taxon>
        <taxon>Metazoa</taxon>
        <taxon>Spiralia</taxon>
        <taxon>Lophotrochozoa</taxon>
        <taxon>Mollusca</taxon>
        <taxon>Cephalopoda</taxon>
        <taxon>Coleoidea</taxon>
        <taxon>Octopodiformes</taxon>
        <taxon>Octopoda</taxon>
        <taxon>Incirrata</taxon>
        <taxon>Octopodidae</taxon>
        <taxon>Octopus</taxon>
    </lineage>
</organism>
<dbReference type="Gene3D" id="3.40.50.300">
    <property type="entry name" value="P-loop containing nucleotide triphosphate hydrolases"/>
    <property type="match status" value="1"/>
</dbReference>
<keyword evidence="1 3" id="KW-0547">Nucleotide-binding</keyword>
<keyword evidence="4" id="KW-0479">Metal-binding</keyword>
<reference evidence="6" key="1">
    <citation type="submission" date="2025-08" db="UniProtKB">
        <authorList>
            <consortium name="RefSeq"/>
        </authorList>
    </citation>
    <scope>IDENTIFICATION</scope>
</reference>
<keyword evidence="5" id="KW-1185">Reference proteome</keyword>
<dbReference type="GO" id="GO:0046872">
    <property type="term" value="F:metal ion binding"/>
    <property type="evidence" value="ECO:0007669"/>
    <property type="project" value="UniProtKB-KW"/>
</dbReference>
<evidence type="ECO:0000313" key="5">
    <source>
        <dbReference type="Proteomes" id="UP000515154"/>
    </source>
</evidence>
<feature type="binding site" evidence="3">
    <location>
        <begin position="117"/>
        <end position="120"/>
    </location>
    <ligand>
        <name>GTP</name>
        <dbReference type="ChEBI" id="CHEBI:37565"/>
    </ligand>
</feature>
<keyword evidence="2 3" id="KW-0342">GTP-binding</keyword>
<feature type="binding site" evidence="4">
    <location>
        <position position="13"/>
    </location>
    <ligand>
        <name>Mg(2+)</name>
        <dbReference type="ChEBI" id="CHEBI:18420"/>
    </ligand>
</feature>
<dbReference type="SUPFAM" id="SSF52540">
    <property type="entry name" value="P-loop containing nucleoside triphosphate hydrolases"/>
    <property type="match status" value="1"/>
</dbReference>
<dbReference type="PROSITE" id="PS51417">
    <property type="entry name" value="ARF"/>
    <property type="match status" value="1"/>
</dbReference>
<dbReference type="KEGG" id="osn:115220960"/>
<proteinExistence type="predicted"/>
<evidence type="ECO:0000256" key="1">
    <source>
        <dbReference type="ARBA" id="ARBA00022741"/>
    </source>
</evidence>
<dbReference type="GO" id="GO:0003924">
    <property type="term" value="F:GTPase activity"/>
    <property type="evidence" value="ECO:0007669"/>
    <property type="project" value="InterPro"/>
</dbReference>
<feature type="binding site" evidence="4">
    <location>
        <position position="40"/>
    </location>
    <ligand>
        <name>Mg(2+)</name>
        <dbReference type="ChEBI" id="CHEBI:18420"/>
    </ligand>
</feature>
<dbReference type="Proteomes" id="UP000515154">
    <property type="component" value="Linkage group LG17"/>
</dbReference>
<evidence type="ECO:0000256" key="2">
    <source>
        <dbReference type="ARBA" id="ARBA00023134"/>
    </source>
</evidence>
<dbReference type="SMART" id="SM00177">
    <property type="entry name" value="ARF"/>
    <property type="match status" value="1"/>
</dbReference>
<dbReference type="InterPro" id="IPR006689">
    <property type="entry name" value="Small_GTPase_ARF/SAR"/>
</dbReference>
<feature type="binding site" evidence="3">
    <location>
        <begin position="6"/>
        <end position="13"/>
    </location>
    <ligand>
        <name>GTP</name>
        <dbReference type="ChEBI" id="CHEBI:37565"/>
    </ligand>
</feature>
<evidence type="ECO:0000256" key="3">
    <source>
        <dbReference type="PIRSR" id="PIRSR606689-1"/>
    </source>
</evidence>
<dbReference type="RefSeq" id="XP_029647029.1">
    <property type="nucleotide sequence ID" value="XM_029791169.2"/>
</dbReference>